<proteinExistence type="predicted"/>
<dbReference type="AlphaFoldDB" id="A0A2V0P8C4"/>
<dbReference type="STRING" id="307507.A0A2V0P8C4"/>
<keyword evidence="3" id="KW-1185">Reference proteome</keyword>
<name>A0A2V0P8C4_9CHLO</name>
<comment type="caution">
    <text evidence="2">The sequence shown here is derived from an EMBL/GenBank/DDBJ whole genome shotgun (WGS) entry which is preliminary data.</text>
</comment>
<dbReference type="OrthoDB" id="5970at2759"/>
<evidence type="ECO:0000256" key="1">
    <source>
        <dbReference type="SAM" id="MobiDB-lite"/>
    </source>
</evidence>
<gene>
    <name evidence="2" type="ORF">Rsub_07120</name>
</gene>
<dbReference type="InterPro" id="IPR035979">
    <property type="entry name" value="RBD_domain_sf"/>
</dbReference>
<reference evidence="2 3" key="1">
    <citation type="journal article" date="2018" name="Sci. Rep.">
        <title>Raphidocelis subcapitata (=Pseudokirchneriella subcapitata) provides an insight into genome evolution and environmental adaptations in the Sphaeropleales.</title>
        <authorList>
            <person name="Suzuki S."/>
            <person name="Yamaguchi H."/>
            <person name="Nakajima N."/>
            <person name="Kawachi M."/>
        </authorList>
    </citation>
    <scope>NUCLEOTIDE SEQUENCE [LARGE SCALE GENOMIC DNA]</scope>
    <source>
        <strain evidence="2 3">NIES-35</strain>
    </source>
</reference>
<evidence type="ECO:0000313" key="3">
    <source>
        <dbReference type="Proteomes" id="UP000247498"/>
    </source>
</evidence>
<dbReference type="SUPFAM" id="SSF54928">
    <property type="entry name" value="RNA-binding domain, RBD"/>
    <property type="match status" value="1"/>
</dbReference>
<dbReference type="InParanoid" id="A0A2V0P8C4"/>
<dbReference type="InterPro" id="IPR012677">
    <property type="entry name" value="Nucleotide-bd_a/b_plait_sf"/>
</dbReference>
<protein>
    <recommendedName>
        <fullName evidence="4">RRM domain-containing protein</fullName>
    </recommendedName>
</protein>
<feature type="compositionally biased region" description="Basic and acidic residues" evidence="1">
    <location>
        <begin position="96"/>
        <end position="108"/>
    </location>
</feature>
<evidence type="ECO:0000313" key="2">
    <source>
        <dbReference type="EMBL" id="GBF94133.1"/>
    </source>
</evidence>
<feature type="region of interest" description="Disordered" evidence="1">
    <location>
        <begin position="79"/>
        <end position="108"/>
    </location>
</feature>
<sequence length="108" mass="12544">MAAVKSRYTLFIDNLSSATRSGDVRKEAERAGKVLEVIRDPKHKSDDAAWAWEKLDGVKMDGRNWRVDWATPTDFDKRWTESASASKRARSRSRTPSRDSREFDQNYY</sequence>
<dbReference type="EMBL" id="BDRX01000048">
    <property type="protein sequence ID" value="GBF94133.1"/>
    <property type="molecule type" value="Genomic_DNA"/>
</dbReference>
<dbReference type="CDD" id="cd00590">
    <property type="entry name" value="RRM_SF"/>
    <property type="match status" value="1"/>
</dbReference>
<dbReference type="GO" id="GO:0003676">
    <property type="term" value="F:nucleic acid binding"/>
    <property type="evidence" value="ECO:0007669"/>
    <property type="project" value="InterPro"/>
</dbReference>
<accession>A0A2V0P8C4</accession>
<organism evidence="2 3">
    <name type="scientific">Raphidocelis subcapitata</name>
    <dbReference type="NCBI Taxonomy" id="307507"/>
    <lineage>
        <taxon>Eukaryota</taxon>
        <taxon>Viridiplantae</taxon>
        <taxon>Chlorophyta</taxon>
        <taxon>core chlorophytes</taxon>
        <taxon>Chlorophyceae</taxon>
        <taxon>CS clade</taxon>
        <taxon>Sphaeropleales</taxon>
        <taxon>Selenastraceae</taxon>
        <taxon>Raphidocelis</taxon>
    </lineage>
</organism>
<dbReference type="Proteomes" id="UP000247498">
    <property type="component" value="Unassembled WGS sequence"/>
</dbReference>
<dbReference type="Gene3D" id="3.30.70.330">
    <property type="match status" value="1"/>
</dbReference>
<evidence type="ECO:0008006" key="4">
    <source>
        <dbReference type="Google" id="ProtNLM"/>
    </source>
</evidence>